<evidence type="ECO:0000313" key="3">
    <source>
        <dbReference type="EMBL" id="KAK5641278.1"/>
    </source>
</evidence>
<accession>A0AAN7V6U8</accession>
<protein>
    <recommendedName>
        <fullName evidence="2">DUF4485 domain-containing protein</fullName>
    </recommendedName>
</protein>
<dbReference type="InterPro" id="IPR027831">
    <property type="entry name" value="DUF4485"/>
</dbReference>
<comment type="caution">
    <text evidence="3">The sequence shown here is derived from an EMBL/GenBank/DDBJ whole genome shotgun (WGS) entry which is preliminary data.</text>
</comment>
<keyword evidence="4" id="KW-1185">Reference proteome</keyword>
<feature type="coiled-coil region" evidence="1">
    <location>
        <begin position="258"/>
        <end position="436"/>
    </location>
</feature>
<proteinExistence type="predicted"/>
<evidence type="ECO:0000313" key="4">
    <source>
        <dbReference type="Proteomes" id="UP001329430"/>
    </source>
</evidence>
<reference evidence="3 4" key="1">
    <citation type="journal article" date="2024" name="Insects">
        <title>An Improved Chromosome-Level Genome Assembly of the Firefly Pyrocoelia pectoralis.</title>
        <authorList>
            <person name="Fu X."/>
            <person name="Meyer-Rochow V.B."/>
            <person name="Ballantyne L."/>
            <person name="Zhu X."/>
        </authorList>
    </citation>
    <scope>NUCLEOTIDE SEQUENCE [LARGE SCALE GENOMIC DNA]</scope>
    <source>
        <strain evidence="3">XCY_ONT2</strain>
    </source>
</reference>
<evidence type="ECO:0000256" key="1">
    <source>
        <dbReference type="SAM" id="Coils"/>
    </source>
</evidence>
<dbReference type="Proteomes" id="UP001329430">
    <property type="component" value="Chromosome 7"/>
</dbReference>
<dbReference type="EMBL" id="JAVRBK010000007">
    <property type="protein sequence ID" value="KAK5641278.1"/>
    <property type="molecule type" value="Genomic_DNA"/>
</dbReference>
<gene>
    <name evidence="3" type="ORF">RI129_009825</name>
</gene>
<sequence length="602" mass="69979">MDTNHESQASRELDDEFRRILRIIKPYIPCIMNNSYLTSYRLWLEKLSMADVTEKKERNKYIIELCYQIQDGILEFPFTELPGDGPLPPFSMDYYGTKRRTSTALIKQGQANLGKTNLKHDQQTIYFKEMLNTEQLVTQEPHKLPQRNAPDQSELQNIPHKKRTAHTISKNCNNLQGFHDLMNCYISYTNKSSSSPCNSIEGIIDATPKDDFQKNNYFVNKNNDDDSWCDITDGTTTTITQEDLQITHSPTVTPINAHELYKNKIAELMKIINDLQKQNIKLNEDVMGYEHDINTRNTTAERSVHNLIEEINSLRSRLQELTEVKTALKNSQTVAASQWKGIVNSLTTEMQVVQHQNEILQEEIDSLGKQLEEATSRRQQDGIALKQKISIMHEKEIEKLNQAHIKEKMEAENKLNEEISKLTQEYESKIENLRIDHAKMVQTKNNEIQRLESLIEVECKRQVLMHEEVNKIRTQIEETQLENTDANLEKIGVLQKCISKMDKLFKKTERTFNRQIAKLKTEIEMRDKIIHIQLSTQRAEIIANTNVERQVEIDATVEQLEGRYKKLLEAQKSYFLLEKKQDTTVISQLRTIIAQNNIDSDI</sequence>
<name>A0AAN7V6U8_9COLE</name>
<evidence type="ECO:0000259" key="2">
    <source>
        <dbReference type="Pfam" id="PF14846"/>
    </source>
</evidence>
<feature type="domain" description="DUF4485" evidence="2">
    <location>
        <begin position="13"/>
        <end position="91"/>
    </location>
</feature>
<dbReference type="AlphaFoldDB" id="A0AAN7V6U8"/>
<dbReference type="Pfam" id="PF14846">
    <property type="entry name" value="DUF4485"/>
    <property type="match status" value="1"/>
</dbReference>
<organism evidence="3 4">
    <name type="scientific">Pyrocoelia pectoralis</name>
    <dbReference type="NCBI Taxonomy" id="417401"/>
    <lineage>
        <taxon>Eukaryota</taxon>
        <taxon>Metazoa</taxon>
        <taxon>Ecdysozoa</taxon>
        <taxon>Arthropoda</taxon>
        <taxon>Hexapoda</taxon>
        <taxon>Insecta</taxon>
        <taxon>Pterygota</taxon>
        <taxon>Neoptera</taxon>
        <taxon>Endopterygota</taxon>
        <taxon>Coleoptera</taxon>
        <taxon>Polyphaga</taxon>
        <taxon>Elateriformia</taxon>
        <taxon>Elateroidea</taxon>
        <taxon>Lampyridae</taxon>
        <taxon>Lampyrinae</taxon>
        <taxon>Pyrocoelia</taxon>
    </lineage>
</organism>
<keyword evidence="1" id="KW-0175">Coiled coil</keyword>